<protein>
    <submittedName>
        <fullName evidence="1">8805_t:CDS:1</fullName>
    </submittedName>
</protein>
<sequence>RISLPIVKIALLGNEISLTNKIETVTGKSTLRGLISSGIYINSLTKNVEIFKVIPTLSPVALQYFCISNKDNTSEDAGIVANILRHLLITESSFDNEVLDGKPFEMFHTNWELLYRALQKNGKVMSLHKIYGLHKEEIKIQLQRKTIAFCHNEIEFPPNDKIYDSFKKSFENLMDYIFVSKKSNNSSFDIVIFERKADGSGYIAINIECRFSYPNKKTLLESNEILDKYKLMHDKYLMHVRYLCNRFRLESNSWEDGIFYDRSAVGKLKMTKDDIYLVFIVWKNIGKLNYDILNNKNIIIVKRKNLEKIYTPLLVIHPHFYNKILEQINNTIYEN</sequence>
<evidence type="ECO:0000313" key="1">
    <source>
        <dbReference type="EMBL" id="CAG8683029.1"/>
    </source>
</evidence>
<dbReference type="EMBL" id="CAJVPQ010006298">
    <property type="protein sequence ID" value="CAG8683029.1"/>
    <property type="molecule type" value="Genomic_DNA"/>
</dbReference>
<keyword evidence="2" id="KW-1185">Reference proteome</keyword>
<dbReference type="OrthoDB" id="2370729at2759"/>
<evidence type="ECO:0000313" key="2">
    <source>
        <dbReference type="Proteomes" id="UP000789570"/>
    </source>
</evidence>
<proteinExistence type="predicted"/>
<comment type="caution">
    <text evidence="1">The sequence shown here is derived from an EMBL/GenBank/DDBJ whole genome shotgun (WGS) entry which is preliminary data.</text>
</comment>
<gene>
    <name evidence="1" type="ORF">FCALED_LOCUS12600</name>
</gene>
<accession>A0A9N9EPL8</accession>
<feature type="non-terminal residue" evidence="1">
    <location>
        <position position="1"/>
    </location>
</feature>
<organism evidence="1 2">
    <name type="scientific">Funneliformis caledonium</name>
    <dbReference type="NCBI Taxonomy" id="1117310"/>
    <lineage>
        <taxon>Eukaryota</taxon>
        <taxon>Fungi</taxon>
        <taxon>Fungi incertae sedis</taxon>
        <taxon>Mucoromycota</taxon>
        <taxon>Glomeromycotina</taxon>
        <taxon>Glomeromycetes</taxon>
        <taxon>Glomerales</taxon>
        <taxon>Glomeraceae</taxon>
        <taxon>Funneliformis</taxon>
    </lineage>
</organism>
<reference evidence="1" key="1">
    <citation type="submission" date="2021-06" db="EMBL/GenBank/DDBJ databases">
        <authorList>
            <person name="Kallberg Y."/>
            <person name="Tangrot J."/>
            <person name="Rosling A."/>
        </authorList>
    </citation>
    <scope>NUCLEOTIDE SEQUENCE</scope>
    <source>
        <strain evidence="1">UK204</strain>
    </source>
</reference>
<dbReference type="Proteomes" id="UP000789570">
    <property type="component" value="Unassembled WGS sequence"/>
</dbReference>
<dbReference type="AlphaFoldDB" id="A0A9N9EPL8"/>
<name>A0A9N9EPL8_9GLOM</name>